<dbReference type="NCBIfam" id="NF033537">
    <property type="entry name" value="lasso_biosyn_B2"/>
    <property type="match status" value="1"/>
</dbReference>
<protein>
    <submittedName>
        <fullName evidence="2">Transglutaminase superfamily protein</fullName>
    </submittedName>
</protein>
<proteinExistence type="predicted"/>
<dbReference type="RefSeq" id="WP_167398925.1">
    <property type="nucleotide sequence ID" value="NZ_QAOG01000009.1"/>
</dbReference>
<feature type="domain" description="Microcin J25-processing protein McjB C-terminal" evidence="1">
    <location>
        <begin position="35"/>
        <end position="139"/>
    </location>
</feature>
<gene>
    <name evidence="2" type="ORF">C8J26_3923</name>
</gene>
<dbReference type="EMBL" id="QAOG01000009">
    <property type="protein sequence ID" value="PTQ58322.1"/>
    <property type="molecule type" value="Genomic_DNA"/>
</dbReference>
<comment type="caution">
    <text evidence="2">The sequence shown here is derived from an EMBL/GenBank/DDBJ whole genome shotgun (WGS) entry which is preliminary data.</text>
</comment>
<dbReference type="Pfam" id="PF13471">
    <property type="entry name" value="Transglut_core3"/>
    <property type="match status" value="1"/>
</dbReference>
<evidence type="ECO:0000313" key="3">
    <source>
        <dbReference type="Proteomes" id="UP000244189"/>
    </source>
</evidence>
<keyword evidence="3" id="KW-1185">Reference proteome</keyword>
<dbReference type="InterPro" id="IPR032708">
    <property type="entry name" value="McjB_C"/>
</dbReference>
<accession>A0A2T5GG63</accession>
<dbReference type="AlphaFoldDB" id="A0A2T5GG63"/>
<evidence type="ECO:0000259" key="1">
    <source>
        <dbReference type="Pfam" id="PF13471"/>
    </source>
</evidence>
<sequence length="151" mass="16370">MSLRRKLRTASCLTGADWRLIVEAIAALLVARLRSLLPFRVLARHMGGIVAPHSQYAPPAPLSSAQTDRVFAIRWAIGVVAPWMPFRTLCLQQAIAARAMLARRGIDSVLHLGVRDPTGTALEAHAWLDAGGLNVTGYPIDPALTEVGRFV</sequence>
<dbReference type="Proteomes" id="UP000244189">
    <property type="component" value="Unassembled WGS sequence"/>
</dbReference>
<reference evidence="2 3" key="1">
    <citation type="submission" date="2018-04" db="EMBL/GenBank/DDBJ databases">
        <title>Genomic Encyclopedia of Type Strains, Phase III (KMG-III): the genomes of soil and plant-associated and newly described type strains.</title>
        <authorList>
            <person name="Whitman W."/>
        </authorList>
    </citation>
    <scope>NUCLEOTIDE SEQUENCE [LARGE SCALE GENOMIC DNA]</scope>
    <source>
        <strain evidence="2 3">MA101b</strain>
    </source>
</reference>
<dbReference type="InterPro" id="IPR053521">
    <property type="entry name" value="McjB-like"/>
</dbReference>
<evidence type="ECO:0000313" key="2">
    <source>
        <dbReference type="EMBL" id="PTQ58322.1"/>
    </source>
</evidence>
<organism evidence="2 3">
    <name type="scientific">Sphingomonas aurantiaca</name>
    <dbReference type="NCBI Taxonomy" id="185949"/>
    <lineage>
        <taxon>Bacteria</taxon>
        <taxon>Pseudomonadati</taxon>
        <taxon>Pseudomonadota</taxon>
        <taxon>Alphaproteobacteria</taxon>
        <taxon>Sphingomonadales</taxon>
        <taxon>Sphingomonadaceae</taxon>
        <taxon>Sphingomonas</taxon>
    </lineage>
</organism>
<name>A0A2T5GG63_9SPHN</name>